<dbReference type="InterPro" id="IPR017871">
    <property type="entry name" value="ABC_transporter-like_CS"/>
</dbReference>
<evidence type="ECO:0000256" key="3">
    <source>
        <dbReference type="ARBA" id="ARBA00022475"/>
    </source>
</evidence>
<keyword evidence="7" id="KW-0472">Membrane</keyword>
<reference evidence="10 11" key="1">
    <citation type="submission" date="2017-04" db="EMBL/GenBank/DDBJ databases">
        <title>Novel microbial lineages endemic to geothermal iron-oxide mats fill important gaps in the evolutionary history of Archaea.</title>
        <authorList>
            <person name="Jay Z.J."/>
            <person name="Beam J.P."/>
            <person name="Dlakic M."/>
            <person name="Rusch D.B."/>
            <person name="Kozubal M.A."/>
            <person name="Inskeep W.P."/>
        </authorList>
    </citation>
    <scope>NUCLEOTIDE SEQUENCE [LARGE SCALE GENOMIC DNA]</scope>
    <source>
        <strain evidence="10">OSP_D</strain>
    </source>
</reference>
<evidence type="ECO:0000256" key="5">
    <source>
        <dbReference type="ARBA" id="ARBA00022840"/>
    </source>
</evidence>
<feature type="domain" description="ABC transporter" evidence="9">
    <location>
        <begin position="6"/>
        <end position="250"/>
    </location>
</feature>
<dbReference type="InterPro" id="IPR015856">
    <property type="entry name" value="ABC_transpr_CbiO/EcfA_su"/>
</dbReference>
<dbReference type="GO" id="GO:0005524">
    <property type="term" value="F:ATP binding"/>
    <property type="evidence" value="ECO:0007669"/>
    <property type="project" value="UniProtKB-KW"/>
</dbReference>
<dbReference type="SMART" id="SM00382">
    <property type="entry name" value="AAA"/>
    <property type="match status" value="2"/>
</dbReference>
<accession>A0A2R6AU58</accession>
<comment type="function">
    <text evidence="8">Probably part of an ABC transporter complex. Responsible for energy coupling to the transport system.</text>
</comment>
<evidence type="ECO:0000256" key="1">
    <source>
        <dbReference type="ARBA" id="ARBA00004202"/>
    </source>
</evidence>
<sequence>MIEPAVVVKGLVHMYPGRGEPALVIDELVIGEGEVVLVTGKSGSGKSTLVNCINGVIPHLFPGDSNLDPSTHSGEVYVRGLAVSKTPLHILSTVVGTLLQDPETQVLNYDVEEEVAFGPENLCMPPDEVNRRVSQAISSVGIGHLLGRETYTLSGGELQRVAAAAILAMTPQVLIFDEPTSNVDPEGTAVLLDFIRSLKGKSVIIVEHKVERVLPFADRVILMDNGRIVVDTPASTLLDKVDVFTHYGVEIPESYEYAKMLGLNTTDVQQLADEIRKRGVPIHQKMRRKYTQTILEAHLRVFSGERELLDAEISLGSGHILGVMGRNGAGKSTLLKALMGVLDRKLQSDVHLSVCGVDLSRGNVFERGKYITYVPQNFDLTLVSKSVMDELSYSPKKRGLKDWRDRVNELMSILSLEEYSSSDPLALSFGQRRRVALGSALAAGVKVALLDEPTSGQDFAHREALGRELSKLAGLGYSFIVVTHDSRFAYRHCDRLAILSEGRIVLEGSPEKVFENSQDYGVPPPTEFDLWRRLGEH</sequence>
<dbReference type="GO" id="GO:0043190">
    <property type="term" value="C:ATP-binding cassette (ABC) transporter complex"/>
    <property type="evidence" value="ECO:0007669"/>
    <property type="project" value="TreeGrafter"/>
</dbReference>
<feature type="domain" description="ABC transporter" evidence="9">
    <location>
        <begin position="289"/>
        <end position="526"/>
    </location>
</feature>
<keyword evidence="4" id="KW-0547">Nucleotide-binding</keyword>
<dbReference type="AlphaFoldDB" id="A0A2R6AU58"/>
<comment type="subcellular location">
    <subcellularLocation>
        <location evidence="1">Cell membrane</location>
        <topology evidence="1">Peripheral membrane protein</topology>
    </subcellularLocation>
</comment>
<dbReference type="Gene3D" id="3.40.50.300">
    <property type="entry name" value="P-loop containing nucleotide triphosphate hydrolases"/>
    <property type="match status" value="2"/>
</dbReference>
<evidence type="ECO:0000256" key="6">
    <source>
        <dbReference type="ARBA" id="ARBA00022967"/>
    </source>
</evidence>
<dbReference type="CDD" id="cd03225">
    <property type="entry name" value="ABC_cobalt_CbiO_domain1"/>
    <property type="match status" value="2"/>
</dbReference>
<dbReference type="GO" id="GO:0042626">
    <property type="term" value="F:ATPase-coupled transmembrane transporter activity"/>
    <property type="evidence" value="ECO:0007669"/>
    <property type="project" value="TreeGrafter"/>
</dbReference>
<dbReference type="PANTHER" id="PTHR43553:SF27">
    <property type="entry name" value="ENERGY-COUPLING FACTOR TRANSPORTER ATP-BINDING PROTEIN ECFA2"/>
    <property type="match status" value="1"/>
</dbReference>
<dbReference type="PROSITE" id="PS50893">
    <property type="entry name" value="ABC_TRANSPORTER_2"/>
    <property type="match status" value="2"/>
</dbReference>
<dbReference type="GO" id="GO:0016887">
    <property type="term" value="F:ATP hydrolysis activity"/>
    <property type="evidence" value="ECO:0007669"/>
    <property type="project" value="InterPro"/>
</dbReference>
<organism evidence="10 11">
    <name type="scientific">Candidatus Marsarchaeota G2 archaeon OSP_D</name>
    <dbReference type="NCBI Taxonomy" id="1978157"/>
    <lineage>
        <taxon>Archaea</taxon>
        <taxon>Candidatus Marsarchaeota</taxon>
        <taxon>Candidatus Marsarchaeota group 2</taxon>
    </lineage>
</organism>
<evidence type="ECO:0000259" key="9">
    <source>
        <dbReference type="PROSITE" id="PS50893"/>
    </source>
</evidence>
<dbReference type="PROSITE" id="PS00211">
    <property type="entry name" value="ABC_TRANSPORTER_1"/>
    <property type="match status" value="1"/>
</dbReference>
<dbReference type="InterPro" id="IPR003439">
    <property type="entry name" value="ABC_transporter-like_ATP-bd"/>
</dbReference>
<dbReference type="SUPFAM" id="SSF52540">
    <property type="entry name" value="P-loop containing nucleoside triphosphate hydrolases"/>
    <property type="match status" value="2"/>
</dbReference>
<evidence type="ECO:0000313" key="11">
    <source>
        <dbReference type="Proteomes" id="UP000240322"/>
    </source>
</evidence>
<dbReference type="InterPro" id="IPR003593">
    <property type="entry name" value="AAA+_ATPase"/>
</dbReference>
<keyword evidence="6" id="KW-1278">Translocase</keyword>
<keyword evidence="5" id="KW-0067">ATP-binding</keyword>
<dbReference type="InterPro" id="IPR050095">
    <property type="entry name" value="ECF_ABC_transporter_ATP-bd"/>
</dbReference>
<evidence type="ECO:0000256" key="2">
    <source>
        <dbReference type="ARBA" id="ARBA00022448"/>
    </source>
</evidence>
<evidence type="ECO:0000256" key="8">
    <source>
        <dbReference type="ARBA" id="ARBA00025157"/>
    </source>
</evidence>
<name>A0A2R6AU58_9ARCH</name>
<evidence type="ECO:0000256" key="4">
    <source>
        <dbReference type="ARBA" id="ARBA00022741"/>
    </source>
</evidence>
<proteinExistence type="predicted"/>
<keyword evidence="3" id="KW-1003">Cell membrane</keyword>
<dbReference type="PANTHER" id="PTHR43553">
    <property type="entry name" value="HEAVY METAL TRANSPORTER"/>
    <property type="match status" value="1"/>
</dbReference>
<dbReference type="Pfam" id="PF00005">
    <property type="entry name" value="ABC_tran"/>
    <property type="match status" value="2"/>
</dbReference>
<evidence type="ECO:0000256" key="7">
    <source>
        <dbReference type="ARBA" id="ARBA00023136"/>
    </source>
</evidence>
<evidence type="ECO:0000313" key="10">
    <source>
        <dbReference type="EMBL" id="PSN89914.1"/>
    </source>
</evidence>
<protein>
    <recommendedName>
        <fullName evidence="9">ABC transporter domain-containing protein</fullName>
    </recommendedName>
</protein>
<dbReference type="EMBL" id="NEXE01000081">
    <property type="protein sequence ID" value="PSN89914.1"/>
    <property type="molecule type" value="Genomic_DNA"/>
</dbReference>
<comment type="caution">
    <text evidence="10">The sequence shown here is derived from an EMBL/GenBank/DDBJ whole genome shotgun (WGS) entry which is preliminary data.</text>
</comment>
<dbReference type="InterPro" id="IPR027417">
    <property type="entry name" value="P-loop_NTPase"/>
</dbReference>
<keyword evidence="2" id="KW-0813">Transport</keyword>
<gene>
    <name evidence="10" type="ORF">B9Q03_07905</name>
</gene>
<dbReference type="Proteomes" id="UP000240322">
    <property type="component" value="Unassembled WGS sequence"/>
</dbReference>